<dbReference type="Pfam" id="PF00239">
    <property type="entry name" value="Resolvase"/>
    <property type="match status" value="1"/>
</dbReference>
<protein>
    <submittedName>
        <fullName evidence="3">Resolvase</fullName>
    </submittedName>
</protein>
<evidence type="ECO:0000313" key="3">
    <source>
        <dbReference type="EMBL" id="PZG55657.1"/>
    </source>
</evidence>
<dbReference type="PANTHER" id="PTHR30461:SF26">
    <property type="entry name" value="RESOLVASE HOMOLOG YNEB"/>
    <property type="match status" value="1"/>
</dbReference>
<comment type="caution">
    <text evidence="3">The sequence shown here is derived from an EMBL/GenBank/DDBJ whole genome shotgun (WGS) entry which is preliminary data.</text>
</comment>
<dbReference type="CDD" id="cd03768">
    <property type="entry name" value="SR_ResInv"/>
    <property type="match status" value="1"/>
</dbReference>
<dbReference type="SUPFAM" id="SSF53041">
    <property type="entry name" value="Resolvase-like"/>
    <property type="match status" value="1"/>
</dbReference>
<dbReference type="PROSITE" id="PS51736">
    <property type="entry name" value="RECOMBINASES_3"/>
    <property type="match status" value="1"/>
</dbReference>
<reference evidence="3 4" key="1">
    <citation type="submission" date="2018-01" db="EMBL/GenBank/DDBJ databases">
        <title>Draft genome sequence of Sphaerisporangium sp. 7K107.</title>
        <authorList>
            <person name="Sahin N."/>
            <person name="Saygin H."/>
            <person name="Ay H."/>
        </authorList>
    </citation>
    <scope>NUCLEOTIDE SEQUENCE [LARGE SCALE GENOMIC DNA]</scope>
    <source>
        <strain evidence="3 4">7K107</strain>
    </source>
</reference>
<dbReference type="EMBL" id="POUA01000012">
    <property type="protein sequence ID" value="PZG55657.1"/>
    <property type="molecule type" value="Genomic_DNA"/>
</dbReference>
<evidence type="ECO:0000313" key="4">
    <source>
        <dbReference type="Proteomes" id="UP000248544"/>
    </source>
</evidence>
<organism evidence="3 4">
    <name type="scientific">Spongiactinospora gelatinilytica</name>
    <dbReference type="NCBI Taxonomy" id="2666298"/>
    <lineage>
        <taxon>Bacteria</taxon>
        <taxon>Bacillati</taxon>
        <taxon>Actinomycetota</taxon>
        <taxon>Actinomycetes</taxon>
        <taxon>Streptosporangiales</taxon>
        <taxon>Streptosporangiaceae</taxon>
        <taxon>Spongiactinospora</taxon>
    </lineage>
</organism>
<dbReference type="Proteomes" id="UP000248544">
    <property type="component" value="Unassembled WGS sequence"/>
</dbReference>
<dbReference type="AlphaFoldDB" id="A0A2W2IC31"/>
<dbReference type="GO" id="GO:0003677">
    <property type="term" value="F:DNA binding"/>
    <property type="evidence" value="ECO:0007669"/>
    <property type="project" value="InterPro"/>
</dbReference>
<evidence type="ECO:0000259" key="2">
    <source>
        <dbReference type="PROSITE" id="PS51736"/>
    </source>
</evidence>
<dbReference type="SMART" id="SM00857">
    <property type="entry name" value="Resolvase"/>
    <property type="match status" value="1"/>
</dbReference>
<dbReference type="InterPro" id="IPR050639">
    <property type="entry name" value="SSR_resolvase"/>
</dbReference>
<feature type="domain" description="Resolvase/invertase-type recombinase catalytic" evidence="2">
    <location>
        <begin position="41"/>
        <end position="185"/>
    </location>
</feature>
<dbReference type="InterPro" id="IPR036162">
    <property type="entry name" value="Resolvase-like_N_sf"/>
</dbReference>
<keyword evidence="4" id="KW-1185">Reference proteome</keyword>
<dbReference type="PANTHER" id="PTHR30461">
    <property type="entry name" value="DNA-INVERTASE FROM LAMBDOID PROPHAGE"/>
    <property type="match status" value="1"/>
</dbReference>
<dbReference type="GO" id="GO:0000150">
    <property type="term" value="F:DNA strand exchange activity"/>
    <property type="evidence" value="ECO:0007669"/>
    <property type="project" value="InterPro"/>
</dbReference>
<dbReference type="Gene3D" id="3.40.50.1390">
    <property type="entry name" value="Resolvase, N-terminal catalytic domain"/>
    <property type="match status" value="1"/>
</dbReference>
<comment type="similarity">
    <text evidence="1">Belongs to the site-specific recombinase resolvase family.</text>
</comment>
<evidence type="ECO:0000256" key="1">
    <source>
        <dbReference type="ARBA" id="ARBA00009913"/>
    </source>
</evidence>
<name>A0A2W2IC31_9ACTN</name>
<dbReference type="InterPro" id="IPR006119">
    <property type="entry name" value="Resolv_N"/>
</dbReference>
<accession>A0A2W2IC31</accession>
<proteinExistence type="inferred from homology"/>
<sequence length="251" mass="27403">MVPQLRTELEVRTPAEREPGRVWQAGPALNAVAPAAAARPTRVGYARCSTAQQELDSQLGVLKEAGCEPVFAEKISTRVELRPEFIRAMDYARTIKQAVLHQRVIFMVHEMKRLGRGAAELLAIAEELRRHDIELELPSGPLQGIYSPSGPGAALFAFFAGMAESEREYIREKSLEGQASARERGRHGGRPKVFDDDMIAYARSLRARGVAVPDIARKLVIPAGKNKGRHPSVASVYRILAGSETVLAASG</sequence>
<gene>
    <name evidence="3" type="ORF">C1I98_02915</name>
</gene>